<accession>I7MAN1</accession>
<evidence type="ECO:0000256" key="1">
    <source>
        <dbReference type="SAM" id="Coils"/>
    </source>
</evidence>
<feature type="compositionally biased region" description="Polar residues" evidence="2">
    <location>
        <begin position="276"/>
        <end position="295"/>
    </location>
</feature>
<dbReference type="InterPro" id="IPR027417">
    <property type="entry name" value="P-loop_NTPase"/>
</dbReference>
<reference evidence="5" key="1">
    <citation type="journal article" date="2006" name="PLoS Biol.">
        <title>Macronuclear genome sequence of the ciliate Tetrahymena thermophila, a model eukaryote.</title>
        <authorList>
            <person name="Eisen J.A."/>
            <person name="Coyne R.S."/>
            <person name="Wu M."/>
            <person name="Wu D."/>
            <person name="Thiagarajan M."/>
            <person name="Wortman J.R."/>
            <person name="Badger J.H."/>
            <person name="Ren Q."/>
            <person name="Amedeo P."/>
            <person name="Jones K.M."/>
            <person name="Tallon L.J."/>
            <person name="Delcher A.L."/>
            <person name="Salzberg S.L."/>
            <person name="Silva J.C."/>
            <person name="Haas B.J."/>
            <person name="Majoros W.H."/>
            <person name="Farzad M."/>
            <person name="Carlton J.M."/>
            <person name="Smith R.K. Jr."/>
            <person name="Garg J."/>
            <person name="Pearlman R.E."/>
            <person name="Karrer K.M."/>
            <person name="Sun L."/>
            <person name="Manning G."/>
            <person name="Elde N.C."/>
            <person name="Turkewitz A.P."/>
            <person name="Asai D.J."/>
            <person name="Wilkes D.E."/>
            <person name="Wang Y."/>
            <person name="Cai H."/>
            <person name="Collins K."/>
            <person name="Stewart B.A."/>
            <person name="Lee S.R."/>
            <person name="Wilamowska K."/>
            <person name="Weinberg Z."/>
            <person name="Ruzzo W.L."/>
            <person name="Wloga D."/>
            <person name="Gaertig J."/>
            <person name="Frankel J."/>
            <person name="Tsao C.-C."/>
            <person name="Gorovsky M.A."/>
            <person name="Keeling P.J."/>
            <person name="Waller R.F."/>
            <person name="Patron N.J."/>
            <person name="Cherry J.M."/>
            <person name="Stover N.A."/>
            <person name="Krieger C.J."/>
            <person name="del Toro C."/>
            <person name="Ryder H.F."/>
            <person name="Williamson S.C."/>
            <person name="Barbeau R.A."/>
            <person name="Hamilton E.P."/>
            <person name="Orias E."/>
        </authorList>
    </citation>
    <scope>NUCLEOTIDE SEQUENCE [LARGE SCALE GENOMIC DNA]</scope>
    <source>
        <strain evidence="5">SB210</strain>
    </source>
</reference>
<dbReference type="Pfam" id="PF12770">
    <property type="entry name" value="CHAT"/>
    <property type="match status" value="1"/>
</dbReference>
<dbReference type="eggNOG" id="ENOG502REIA">
    <property type="taxonomic scope" value="Eukaryota"/>
</dbReference>
<dbReference type="InParanoid" id="I7MAN1"/>
<dbReference type="EMBL" id="GG662435">
    <property type="protein sequence ID" value="EAS04920.2"/>
    <property type="molecule type" value="Genomic_DNA"/>
</dbReference>
<keyword evidence="1" id="KW-0175">Coiled coil</keyword>
<feature type="compositionally biased region" description="Low complexity" evidence="2">
    <location>
        <begin position="994"/>
        <end position="1003"/>
    </location>
</feature>
<protein>
    <submittedName>
        <fullName evidence="4">CHAT domain protein</fullName>
    </submittedName>
</protein>
<dbReference type="KEGG" id="tet:TTHERM_00684640"/>
<dbReference type="Proteomes" id="UP000009168">
    <property type="component" value="Unassembled WGS sequence"/>
</dbReference>
<dbReference type="InterPro" id="IPR024983">
    <property type="entry name" value="CHAT_dom"/>
</dbReference>
<dbReference type="GeneID" id="7830696"/>
<evidence type="ECO:0000259" key="3">
    <source>
        <dbReference type="Pfam" id="PF12770"/>
    </source>
</evidence>
<evidence type="ECO:0000313" key="5">
    <source>
        <dbReference type="Proteomes" id="UP000009168"/>
    </source>
</evidence>
<proteinExistence type="predicted"/>
<dbReference type="RefSeq" id="XP_001025165.2">
    <property type="nucleotide sequence ID" value="XM_001025165.2"/>
</dbReference>
<dbReference type="STRING" id="312017.I7MAN1"/>
<feature type="coiled-coil region" evidence="1">
    <location>
        <begin position="172"/>
        <end position="199"/>
    </location>
</feature>
<feature type="region of interest" description="Disordered" evidence="2">
    <location>
        <begin position="305"/>
        <end position="324"/>
    </location>
</feature>
<evidence type="ECO:0000256" key="2">
    <source>
        <dbReference type="SAM" id="MobiDB-lite"/>
    </source>
</evidence>
<feature type="domain" description="CHAT" evidence="3">
    <location>
        <begin position="379"/>
        <end position="554"/>
    </location>
</feature>
<keyword evidence="5" id="KW-1185">Reference proteome</keyword>
<feature type="region of interest" description="Disordered" evidence="2">
    <location>
        <begin position="977"/>
        <end position="1004"/>
    </location>
</feature>
<feature type="region of interest" description="Disordered" evidence="2">
    <location>
        <begin position="276"/>
        <end position="300"/>
    </location>
</feature>
<sequence>MKELSIYYQYNDEQDMYQIPLNNYIEEKDIQDLDVETIIQILLNEEIEFDKNVIKVYNSESEQWEDIEHFYVQVEDLFEEDSCYCYDNGVRLLIQKIQQYQFDNQQQLLQLQNQQLEQQQYQEQLQDPNYNQNFDQQAFNGIVYQELLQIRNMMSQFFFDSEEQKQYNFQIISSFQNELNDLQNSLLQLNKQLQNFMDQGKSVRFNTGNGTQTNKSTNKVNIFGNMIEDTPSEKPIILFPLDNKQEESQKSEEVNFFGDLVSPSEDIFQMSSNINRQEETPTASVGNNTKSNSDLRSMFTMREPKSDSIVDTDKSTTKSPMSSHVKFKSANSANINTLLPPTTPIMKPPSTNFQMMQGMSSFSNSSQIRMSIMYSEPLVVRKNKFIYPAGEPVEYEQEILQLTRYFQKCKNNGEINIRVANLDNLEEEIINSQIIHISCHGDFHKEYQKYYLQFEEKNCELKCVTTEQFKTLLQNKKEKPKLTFVNACHSEEVGLMFLNSGIPFVVAVQSNLKIQDKAAQIFSNSFYMGLMKRYTIRQAFNCAKDALVAKHHQACYTCCCAHQHTDKCEWLQYAMDHGYQEAHKLHEEYACDCYNPSKQGSVKNPIYHKQSCNKIKEFFEVISDENKMEEIFNLPIDKPIYGCCCQGESTTHDESAKFKLLCLNDTIDYSFNFEKGEMNIKYNFDMYNSNFKSQFKLFGRNVEMYEIFNSLNDCSHNSQFVVVYGERGSGLTSISKKVARHLKEREVVNEIIIEDFENVDRGISKFKTKLKKFKNGKEGSQPYYTLMILDNCDDLINKNLEDFTKQLSDTSLNVKFIIITHFKPNLKLNEAVINYIELKALDKKVAFDIISHHIGNQIRILAQDTSFSNTLDQILDKRAILPKFVMEIVQSIKNGSNLQDLLVSQDPLELIMKKLKENYQKYEMLLVISLFPHGVSVEDLKYLASKKKIPSSWEEIMLQLTSKEVIDPNLTLKFEETESEENSDIEPNNTAETSSFSATNSSHSSDHHHFKIGQYFWMNVSRNDLQFIQFKIKKNIPRWLYSKEEYAIDLLQKEVLILEYLSYFAKKMLDCIKCDRYQKLKMVDYSSIVDFGLFKVSFKKDWFQNDGEEDDSDKNQTNGQKLPDLNRGYSESFEEHIFKKYRNNQESLFKLHEQNLYVYLKKEDLMNLIKFMNSSHCHEKRILKEALKDLCVDIPSIHKLLDHKEDAMEQCEKAINILDELTNYPDNLPFLLAKLKIQFIQANLCFDQFDFQTKNQEEFRLLLKQFKCLNDSIQSLANHSEFKQQKSILLILQAEKVFFVAYTIKVMVEQKLIKYLHGGYDLSQIIDLVEIISSQKIQENFTNLTDICSYLINQLNFYPQELLKIDGCNLEIQNSKDNQYLLRRSLDYLNETPKTKLNILISKIKFVTACFEGFQFNEEFNEKYVESIQESIKVFTQYELNELKEQCLKQFAKQFWKNKTLQKQKKTDPQTIPQRIESEIIKHVKSGPKENLTENIKETFEKAYDQLKMQDPKDYKISIQTNA</sequence>
<dbReference type="SUPFAM" id="SSF52540">
    <property type="entry name" value="P-loop containing nucleoside triphosphate hydrolases"/>
    <property type="match status" value="1"/>
</dbReference>
<feature type="compositionally biased region" description="Basic and acidic residues" evidence="2">
    <location>
        <begin position="305"/>
        <end position="316"/>
    </location>
</feature>
<evidence type="ECO:0000313" key="4">
    <source>
        <dbReference type="EMBL" id="EAS04920.2"/>
    </source>
</evidence>
<gene>
    <name evidence="4" type="ORF">TTHERM_00684640</name>
</gene>
<dbReference type="Gene3D" id="3.40.50.300">
    <property type="entry name" value="P-loop containing nucleotide triphosphate hydrolases"/>
    <property type="match status" value="1"/>
</dbReference>
<dbReference type="OrthoDB" id="300981at2759"/>
<organism evidence="4 5">
    <name type="scientific">Tetrahymena thermophila (strain SB210)</name>
    <dbReference type="NCBI Taxonomy" id="312017"/>
    <lineage>
        <taxon>Eukaryota</taxon>
        <taxon>Sar</taxon>
        <taxon>Alveolata</taxon>
        <taxon>Ciliophora</taxon>
        <taxon>Intramacronucleata</taxon>
        <taxon>Oligohymenophorea</taxon>
        <taxon>Hymenostomatida</taxon>
        <taxon>Tetrahymenina</taxon>
        <taxon>Tetrahymenidae</taxon>
        <taxon>Tetrahymena</taxon>
    </lineage>
</organism>
<name>I7MAN1_TETTS</name>